<reference evidence="4 5" key="1">
    <citation type="submission" date="2018-07" db="EMBL/GenBank/DDBJ databases">
        <title>Genomic Encyclopedia of Type Strains, Phase IV (KMG-IV): sequencing the most valuable type-strain genomes for metagenomic binning, comparative biology and taxonomic classification.</title>
        <authorList>
            <person name="Goeker M."/>
        </authorList>
    </citation>
    <scope>NUCLEOTIDE SEQUENCE [LARGE SCALE GENOMIC DNA]</scope>
    <source>
        <strain evidence="4 5">DSM 44952</strain>
    </source>
</reference>
<evidence type="ECO:0000313" key="4">
    <source>
        <dbReference type="EMBL" id="RDI45356.1"/>
    </source>
</evidence>
<dbReference type="Gene3D" id="1.10.357.10">
    <property type="entry name" value="Tetracycline Repressor, domain 2"/>
    <property type="match status" value="1"/>
</dbReference>
<organism evidence="4 5">
    <name type="scientific">Nocardia mexicana</name>
    <dbReference type="NCBI Taxonomy" id="279262"/>
    <lineage>
        <taxon>Bacteria</taxon>
        <taxon>Bacillati</taxon>
        <taxon>Actinomycetota</taxon>
        <taxon>Actinomycetes</taxon>
        <taxon>Mycobacteriales</taxon>
        <taxon>Nocardiaceae</taxon>
        <taxon>Nocardia</taxon>
    </lineage>
</organism>
<feature type="DNA-binding region" description="H-T-H motif" evidence="2">
    <location>
        <begin position="19"/>
        <end position="38"/>
    </location>
</feature>
<feature type="domain" description="HTH tetR-type" evidence="3">
    <location>
        <begin position="1"/>
        <end position="56"/>
    </location>
</feature>
<dbReference type="InterPro" id="IPR001647">
    <property type="entry name" value="HTH_TetR"/>
</dbReference>
<dbReference type="EMBL" id="QQAZ01000013">
    <property type="protein sequence ID" value="RDI45356.1"/>
    <property type="molecule type" value="Genomic_DNA"/>
</dbReference>
<dbReference type="PRINTS" id="PR00455">
    <property type="entry name" value="HTHTETR"/>
</dbReference>
<evidence type="ECO:0000313" key="5">
    <source>
        <dbReference type="Proteomes" id="UP000255355"/>
    </source>
</evidence>
<dbReference type="SUPFAM" id="SSF46689">
    <property type="entry name" value="Homeodomain-like"/>
    <property type="match status" value="1"/>
</dbReference>
<dbReference type="PANTHER" id="PTHR30055">
    <property type="entry name" value="HTH-TYPE TRANSCRIPTIONAL REGULATOR RUTR"/>
    <property type="match status" value="1"/>
</dbReference>
<evidence type="ECO:0000259" key="3">
    <source>
        <dbReference type="PROSITE" id="PS50977"/>
    </source>
</evidence>
<dbReference type="PROSITE" id="PS50977">
    <property type="entry name" value="HTH_TETR_2"/>
    <property type="match status" value="1"/>
</dbReference>
<dbReference type="PANTHER" id="PTHR30055:SF227">
    <property type="entry name" value="TRANSCRIPTIONAL REGULATORY PROTEIN (PROBABLY TETR-FAMILY)-RELATED"/>
    <property type="match status" value="1"/>
</dbReference>
<keyword evidence="1 2" id="KW-0238">DNA-binding</keyword>
<dbReference type="GO" id="GO:0003700">
    <property type="term" value="F:DNA-binding transcription factor activity"/>
    <property type="evidence" value="ECO:0007669"/>
    <property type="project" value="TreeGrafter"/>
</dbReference>
<dbReference type="InterPro" id="IPR009057">
    <property type="entry name" value="Homeodomain-like_sf"/>
</dbReference>
<gene>
    <name evidence="4" type="ORF">DFR68_113127</name>
</gene>
<proteinExistence type="predicted"/>
<accession>A0A370GQ35</accession>
<dbReference type="Pfam" id="PF00440">
    <property type="entry name" value="TetR_N"/>
    <property type="match status" value="1"/>
</dbReference>
<dbReference type="Proteomes" id="UP000255355">
    <property type="component" value="Unassembled WGS sequence"/>
</dbReference>
<sequence length="189" mass="20568">MVIDAAARTFADHGFTAASIQQIAARAGVVPSVVYDHFRSKRELYLELLDTRGSAFIERTVRPVESGGAEELVARSVDAFFLAVEEDQFMWRVLSREAPPDAAIAAKYDEIQSSATAAISALVQSFRPDSELIEGIPRATTNALVAQSVKATMNGAARWWFDNRDTPRTHVVATVNALLLSGLLPLANH</sequence>
<evidence type="ECO:0000256" key="1">
    <source>
        <dbReference type="ARBA" id="ARBA00023125"/>
    </source>
</evidence>
<protein>
    <submittedName>
        <fullName evidence="4">TetR family transcriptional regulator</fullName>
    </submittedName>
</protein>
<dbReference type="InterPro" id="IPR050109">
    <property type="entry name" value="HTH-type_TetR-like_transc_reg"/>
</dbReference>
<dbReference type="GO" id="GO:0000976">
    <property type="term" value="F:transcription cis-regulatory region binding"/>
    <property type="evidence" value="ECO:0007669"/>
    <property type="project" value="TreeGrafter"/>
</dbReference>
<evidence type="ECO:0000256" key="2">
    <source>
        <dbReference type="PROSITE-ProRule" id="PRU00335"/>
    </source>
</evidence>
<name>A0A370GQ35_9NOCA</name>
<dbReference type="AlphaFoldDB" id="A0A370GQ35"/>
<dbReference type="STRING" id="1210089.GCA_001613165_03150"/>
<comment type="caution">
    <text evidence="4">The sequence shown here is derived from an EMBL/GenBank/DDBJ whole genome shotgun (WGS) entry which is preliminary data.</text>
</comment>
<keyword evidence="5" id="KW-1185">Reference proteome</keyword>